<keyword evidence="4" id="KW-1185">Reference proteome</keyword>
<proteinExistence type="predicted"/>
<feature type="signal peptide" evidence="1">
    <location>
        <begin position="1"/>
        <end position="34"/>
    </location>
</feature>
<dbReference type="PANTHER" id="PTHR43784:SF2">
    <property type="entry name" value="GDSL-LIKE LIPASE_ACYLHYDROLASE, PUTATIVE (AFU_ORTHOLOGUE AFUA_2G00820)-RELATED"/>
    <property type="match status" value="1"/>
</dbReference>
<feature type="domain" description="SGNH hydrolase-type esterase" evidence="2">
    <location>
        <begin position="400"/>
        <end position="596"/>
    </location>
</feature>
<organism evidence="3 4">
    <name type="scientific">Streptomyces coryli</name>
    <dbReference type="NCBI Taxonomy" id="1128680"/>
    <lineage>
        <taxon>Bacteria</taxon>
        <taxon>Bacillati</taxon>
        <taxon>Actinomycetota</taxon>
        <taxon>Actinomycetes</taxon>
        <taxon>Kitasatosporales</taxon>
        <taxon>Streptomycetaceae</taxon>
        <taxon>Streptomyces</taxon>
    </lineage>
</organism>
<comment type="caution">
    <text evidence="3">The sequence shown here is derived from an EMBL/GenBank/DDBJ whole genome shotgun (WGS) entry which is preliminary data.</text>
</comment>
<evidence type="ECO:0000313" key="3">
    <source>
        <dbReference type="EMBL" id="NGN66484.1"/>
    </source>
</evidence>
<reference evidence="3 4" key="1">
    <citation type="submission" date="2020-02" db="EMBL/GenBank/DDBJ databases">
        <title>Whole-genome analyses of novel actinobacteria.</title>
        <authorList>
            <person name="Sahin N."/>
        </authorList>
    </citation>
    <scope>NUCLEOTIDE SEQUENCE [LARGE SCALE GENOMIC DNA]</scope>
    <source>
        <strain evidence="3 4">A7024</strain>
    </source>
</reference>
<dbReference type="RefSeq" id="WP_165239800.1">
    <property type="nucleotide sequence ID" value="NZ_JAAKZV010000098.1"/>
</dbReference>
<dbReference type="Proteomes" id="UP000481583">
    <property type="component" value="Unassembled WGS sequence"/>
</dbReference>
<keyword evidence="1" id="KW-0732">Signal</keyword>
<dbReference type="EMBL" id="JAAKZV010000098">
    <property type="protein sequence ID" value="NGN66484.1"/>
    <property type="molecule type" value="Genomic_DNA"/>
</dbReference>
<dbReference type="Pfam" id="PF13472">
    <property type="entry name" value="Lipase_GDSL_2"/>
    <property type="match status" value="1"/>
</dbReference>
<accession>A0A6G4U2U6</accession>
<name>A0A6G4U2U6_9ACTN</name>
<dbReference type="InterPro" id="IPR053140">
    <property type="entry name" value="GDSL_Rv0518-like"/>
</dbReference>
<dbReference type="PANTHER" id="PTHR43784">
    <property type="entry name" value="GDSL-LIKE LIPASE/ACYLHYDROLASE, PUTATIVE (AFU_ORTHOLOGUE AFUA_2G00820)-RELATED"/>
    <property type="match status" value="1"/>
</dbReference>
<dbReference type="SUPFAM" id="SSF52266">
    <property type="entry name" value="SGNH hydrolase"/>
    <property type="match status" value="1"/>
</dbReference>
<gene>
    <name evidence="3" type="ORF">G5C51_21600</name>
</gene>
<evidence type="ECO:0000256" key="1">
    <source>
        <dbReference type="SAM" id="SignalP"/>
    </source>
</evidence>
<sequence>MAHRASRAHRASSLLSTATLVALAATALPATATAAEQTDPVPLDRLYDNTAISDDARPQAADFDGAGASLSAQDLSAAGWRPGTRLNLDAAQLALPASRPGTPDNVRADGQAVKLHGRGNALSFLVAATSPGAAGQGAKGTGTIRYRDGSTSSYDLSAPDWRGGPHSTKAISLPHLNTPGGQQAERPKLYAVTVPVKRGAAVDSVVLPEDPGPDADLHVFAASVRAEASAWTGSWGSSTSGYTAVGPWTDQTLRLVVHSSAGGNYARIRLSNTFAGTPLRVGGATVAVQGEGAKPAGKPVRLTFGGRSGTEIAAGAQAVSDPVGFRVPAGSNLLVSFHLPERVEAAPVHSLAMQTSYISAAGSGNRTGDTDAGAFGGTITTWPFLTGVDVGGGPGSVVTLGDSITDGQGSTKDANRRWPDFLAGRLRAASQDGAVPAYGVLNQGISANRVVGDRYTGDGVSTDVGGVSAQNRLERDVLAQTNARTVFVFEGVNDARWSFSPDEIIAGLTRIADRAHARGLRVVVATVVPCEGEKLCSTAQAEATRTKVNDFIRAQDGGTFDAVADFDAVVRDPAQPSRLQAQYDSSDHLHLNDAGLKAMADSLDLRKLMP</sequence>
<evidence type="ECO:0000259" key="2">
    <source>
        <dbReference type="Pfam" id="PF13472"/>
    </source>
</evidence>
<dbReference type="Gene3D" id="3.40.50.1110">
    <property type="entry name" value="SGNH hydrolase"/>
    <property type="match status" value="1"/>
</dbReference>
<feature type="chain" id="PRO_5026001181" evidence="1">
    <location>
        <begin position="35"/>
        <end position="610"/>
    </location>
</feature>
<dbReference type="CDD" id="cd01830">
    <property type="entry name" value="XynE_like"/>
    <property type="match status" value="1"/>
</dbReference>
<dbReference type="InterPro" id="IPR036514">
    <property type="entry name" value="SGNH_hydro_sf"/>
</dbReference>
<evidence type="ECO:0000313" key="4">
    <source>
        <dbReference type="Proteomes" id="UP000481583"/>
    </source>
</evidence>
<protein>
    <submittedName>
        <fullName evidence="3">SGNH/GDSL hydrolase family protein</fullName>
    </submittedName>
</protein>
<dbReference type="GO" id="GO:0016787">
    <property type="term" value="F:hydrolase activity"/>
    <property type="evidence" value="ECO:0007669"/>
    <property type="project" value="UniProtKB-KW"/>
</dbReference>
<keyword evidence="3" id="KW-0378">Hydrolase</keyword>
<dbReference type="InterPro" id="IPR013830">
    <property type="entry name" value="SGNH_hydro"/>
</dbReference>
<dbReference type="AlphaFoldDB" id="A0A6G4U2U6"/>